<accession>A0A8S3SGK1</accession>
<keyword evidence="1" id="KW-0862">Zinc</keyword>
<dbReference type="Gene3D" id="3.30.160.60">
    <property type="entry name" value="Classic Zinc Finger"/>
    <property type="match status" value="1"/>
</dbReference>
<name>A0A8S3SGK1_MYTED</name>
<protein>
    <recommendedName>
        <fullName evidence="2">B box-type domain-containing protein</fullName>
    </recommendedName>
</protein>
<keyword evidence="1" id="KW-0863">Zinc-finger</keyword>
<dbReference type="InterPro" id="IPR011044">
    <property type="entry name" value="Quino_amine_DH_bsu"/>
</dbReference>
<evidence type="ECO:0000313" key="3">
    <source>
        <dbReference type="EMBL" id="CAG2220104.1"/>
    </source>
</evidence>
<dbReference type="OrthoDB" id="10396144at2759"/>
<keyword evidence="4" id="KW-1185">Reference proteome</keyword>
<dbReference type="Proteomes" id="UP000683360">
    <property type="component" value="Unassembled WGS sequence"/>
</dbReference>
<evidence type="ECO:0000259" key="2">
    <source>
        <dbReference type="PROSITE" id="PS50119"/>
    </source>
</evidence>
<comment type="caution">
    <text evidence="3">The sequence shown here is derived from an EMBL/GenBank/DDBJ whole genome shotgun (WGS) entry which is preliminary data.</text>
</comment>
<dbReference type="EMBL" id="CAJPWZ010001649">
    <property type="protein sequence ID" value="CAG2220104.1"/>
    <property type="molecule type" value="Genomic_DNA"/>
</dbReference>
<evidence type="ECO:0000313" key="4">
    <source>
        <dbReference type="Proteomes" id="UP000683360"/>
    </source>
</evidence>
<gene>
    <name evidence="3" type="ORF">MEDL_33610</name>
</gene>
<dbReference type="SUPFAM" id="SSF50969">
    <property type="entry name" value="YVTN repeat-like/Quinoprotein amine dehydrogenase"/>
    <property type="match status" value="1"/>
</dbReference>
<dbReference type="PROSITE" id="PS50119">
    <property type="entry name" value="ZF_BBOX"/>
    <property type="match status" value="1"/>
</dbReference>
<reference evidence="3" key="1">
    <citation type="submission" date="2021-03" db="EMBL/GenBank/DDBJ databases">
        <authorList>
            <person name="Bekaert M."/>
        </authorList>
    </citation>
    <scope>NUCLEOTIDE SEQUENCE</scope>
</reference>
<sequence>MDSKTSLCVICDLRHLTSPSTHRCEDCEEALCTNCKDHHNLSKASRDHEIILMSEYNNLPSNIVNIDLYCIYHNEKYVQYCVDHACPTCYKCIREHGNCSELKLLEGLAGGVKCSEDFGDMEQRVGNIMNNIHRIREDKKCNIELVKHKKHLIIEENHPSELIEIVRKIDGQTQILEVEKEHSINNIKLNFNQKLETSCDEIRGCGVTTNGGFLFTDYHNVGEKLVVLNADGTPAETIDFSDQYSCFDLVRIDDDTVAVTTGDSYTDTEKGLLIVDLTNGNVITVVDLPTIPFGITF</sequence>
<proteinExistence type="predicted"/>
<organism evidence="3 4">
    <name type="scientific">Mytilus edulis</name>
    <name type="common">Blue mussel</name>
    <dbReference type="NCBI Taxonomy" id="6550"/>
    <lineage>
        <taxon>Eukaryota</taxon>
        <taxon>Metazoa</taxon>
        <taxon>Spiralia</taxon>
        <taxon>Lophotrochozoa</taxon>
        <taxon>Mollusca</taxon>
        <taxon>Bivalvia</taxon>
        <taxon>Autobranchia</taxon>
        <taxon>Pteriomorphia</taxon>
        <taxon>Mytilida</taxon>
        <taxon>Mytiloidea</taxon>
        <taxon>Mytilidae</taxon>
        <taxon>Mytilinae</taxon>
        <taxon>Mytilus</taxon>
    </lineage>
</organism>
<keyword evidence="1" id="KW-0479">Metal-binding</keyword>
<dbReference type="CDD" id="cd19757">
    <property type="entry name" value="Bbox1"/>
    <property type="match status" value="1"/>
</dbReference>
<evidence type="ECO:0000256" key="1">
    <source>
        <dbReference type="PROSITE-ProRule" id="PRU00024"/>
    </source>
</evidence>
<dbReference type="InterPro" id="IPR000315">
    <property type="entry name" value="Znf_B-box"/>
</dbReference>
<dbReference type="GO" id="GO:0008270">
    <property type="term" value="F:zinc ion binding"/>
    <property type="evidence" value="ECO:0007669"/>
    <property type="project" value="UniProtKB-KW"/>
</dbReference>
<feature type="domain" description="B box-type" evidence="2">
    <location>
        <begin position="3"/>
        <end position="53"/>
    </location>
</feature>
<dbReference type="AlphaFoldDB" id="A0A8S3SGK1"/>